<sequence length="558" mass="59233">MHDTQQSKELGDTPSDQPNDKLGAGEDATGNSEPQVQSDTGVRLTLIVVALLSAMFLVALDRTIIATAVPAISDKFHAIGDIGWYASAYLLTSSATQLLWGRLYTFYSTKTLFLAAVVIFEVGSAICGAAPSSTAFIVGRAIAGMGSAGIQNGATVIITQVMPLHKRPLFIGLMGSIFGISAVIGPLLGGAFTDRVTWRWCFYINLPIGGVTLLIIFLFLRTPSLSTTATLRRQLIRLDPLGTALFLPCVICFLLALQWGGTTYSWSNGRIIALLVVAGVLFIAFAIVQTWRKEDATIPPRIIKQRSIACAAAYTSLIYGAMVAMLYTLPLWFQGVKGTSAVQSGIDNIPMVLALVVASIISGKIIASVGQYVPFMFVATLLMAAGAGMISTFKVNTGHAAWIGYQVLFGLGLGCGMQQPTMAAQVVLPQADVSIGVALMFLFQSLGGAIWVAVSQNLYTNYLVKTLPDISGVNTSAILQAGATGLADIVPKDKLSAVLVVYNTALRNAYFVPVALACVSVLPALGMEWRNVKKESEQREAEKAINKGETPSEASTSS</sequence>
<feature type="transmembrane region" description="Helical" evidence="6">
    <location>
        <begin position="271"/>
        <end position="288"/>
    </location>
</feature>
<evidence type="ECO:0000313" key="9">
    <source>
        <dbReference type="Proteomes" id="UP001147747"/>
    </source>
</evidence>
<dbReference type="SUPFAM" id="SSF103473">
    <property type="entry name" value="MFS general substrate transporter"/>
    <property type="match status" value="1"/>
</dbReference>
<feature type="transmembrane region" description="Helical" evidence="6">
    <location>
        <begin position="112"/>
        <end position="131"/>
    </location>
</feature>
<dbReference type="OrthoDB" id="10021397at2759"/>
<dbReference type="AlphaFoldDB" id="A0A9X0BCM2"/>
<dbReference type="Pfam" id="PF07690">
    <property type="entry name" value="MFS_1"/>
    <property type="match status" value="1"/>
</dbReference>
<feature type="transmembrane region" description="Helical" evidence="6">
    <location>
        <begin position="308"/>
        <end position="329"/>
    </location>
</feature>
<name>A0A9X0BCM2_9EURO</name>
<dbReference type="InterPro" id="IPR011701">
    <property type="entry name" value="MFS"/>
</dbReference>
<keyword evidence="9" id="KW-1185">Reference proteome</keyword>
<proteinExistence type="predicted"/>
<dbReference type="Gene3D" id="1.20.1250.20">
    <property type="entry name" value="MFS general substrate transporter like domains"/>
    <property type="match status" value="1"/>
</dbReference>
<evidence type="ECO:0000256" key="3">
    <source>
        <dbReference type="ARBA" id="ARBA00022989"/>
    </source>
</evidence>
<reference evidence="8" key="2">
    <citation type="journal article" date="2023" name="IMA Fungus">
        <title>Comparative genomic study of the Penicillium genus elucidates a diverse pangenome and 15 lateral gene transfer events.</title>
        <authorList>
            <person name="Petersen C."/>
            <person name="Sorensen T."/>
            <person name="Nielsen M.R."/>
            <person name="Sondergaard T.E."/>
            <person name="Sorensen J.L."/>
            <person name="Fitzpatrick D.A."/>
            <person name="Frisvad J.C."/>
            <person name="Nielsen K.L."/>
        </authorList>
    </citation>
    <scope>NUCLEOTIDE SEQUENCE</scope>
    <source>
        <strain evidence="8">IBT 29677</strain>
    </source>
</reference>
<accession>A0A9X0BCM2</accession>
<dbReference type="PROSITE" id="PS50850">
    <property type="entry name" value="MFS"/>
    <property type="match status" value="1"/>
</dbReference>
<reference evidence="8" key="1">
    <citation type="submission" date="2022-12" db="EMBL/GenBank/DDBJ databases">
        <authorList>
            <person name="Petersen C."/>
        </authorList>
    </citation>
    <scope>NUCLEOTIDE SEQUENCE</scope>
    <source>
        <strain evidence="8">IBT 29677</strain>
    </source>
</reference>
<comment type="subcellular location">
    <subcellularLocation>
        <location evidence="1">Membrane</location>
        <topology evidence="1">Multi-pass membrane protein</topology>
    </subcellularLocation>
</comment>
<feature type="transmembrane region" description="Helical" evidence="6">
    <location>
        <begin position="399"/>
        <end position="417"/>
    </location>
</feature>
<evidence type="ECO:0000256" key="1">
    <source>
        <dbReference type="ARBA" id="ARBA00004141"/>
    </source>
</evidence>
<feature type="transmembrane region" description="Helical" evidence="6">
    <location>
        <begin position="44"/>
        <end position="70"/>
    </location>
</feature>
<feature type="compositionally biased region" description="Basic and acidic residues" evidence="5">
    <location>
        <begin position="1"/>
        <end position="11"/>
    </location>
</feature>
<evidence type="ECO:0000256" key="2">
    <source>
        <dbReference type="ARBA" id="ARBA00022692"/>
    </source>
</evidence>
<protein>
    <recommendedName>
        <fullName evidence="7">Major facilitator superfamily (MFS) profile domain-containing protein</fullName>
    </recommendedName>
</protein>
<dbReference type="GO" id="GO:0022857">
    <property type="term" value="F:transmembrane transporter activity"/>
    <property type="evidence" value="ECO:0007669"/>
    <property type="project" value="InterPro"/>
</dbReference>
<feature type="transmembrane region" description="Helical" evidence="6">
    <location>
        <begin position="169"/>
        <end position="188"/>
    </location>
</feature>
<feature type="transmembrane region" description="Helical" evidence="6">
    <location>
        <begin position="433"/>
        <end position="454"/>
    </location>
</feature>
<dbReference type="InterPro" id="IPR020846">
    <property type="entry name" value="MFS_dom"/>
</dbReference>
<dbReference type="CDD" id="cd17502">
    <property type="entry name" value="MFS_Azr1_MDR_like"/>
    <property type="match status" value="1"/>
</dbReference>
<organism evidence="8 9">
    <name type="scientific">Penicillium cosmopolitanum</name>
    <dbReference type="NCBI Taxonomy" id="1131564"/>
    <lineage>
        <taxon>Eukaryota</taxon>
        <taxon>Fungi</taxon>
        <taxon>Dikarya</taxon>
        <taxon>Ascomycota</taxon>
        <taxon>Pezizomycotina</taxon>
        <taxon>Eurotiomycetes</taxon>
        <taxon>Eurotiomycetidae</taxon>
        <taxon>Eurotiales</taxon>
        <taxon>Aspergillaceae</taxon>
        <taxon>Penicillium</taxon>
    </lineage>
</organism>
<keyword evidence="2 6" id="KW-0812">Transmembrane</keyword>
<feature type="transmembrane region" description="Helical" evidence="6">
    <location>
        <begin position="82"/>
        <end position="100"/>
    </location>
</feature>
<dbReference type="GO" id="GO:0005886">
    <property type="term" value="C:plasma membrane"/>
    <property type="evidence" value="ECO:0007669"/>
    <property type="project" value="TreeGrafter"/>
</dbReference>
<feature type="transmembrane region" description="Helical" evidence="6">
    <location>
        <begin position="349"/>
        <end position="367"/>
    </location>
</feature>
<feature type="transmembrane region" description="Helical" evidence="6">
    <location>
        <begin position="241"/>
        <end position="259"/>
    </location>
</feature>
<dbReference type="Proteomes" id="UP001147747">
    <property type="component" value="Unassembled WGS sequence"/>
</dbReference>
<dbReference type="PANTHER" id="PTHR23501:SF201">
    <property type="entry name" value="MFS AFLATOXIN EFFLUX PUMP"/>
    <property type="match status" value="1"/>
</dbReference>
<feature type="transmembrane region" description="Helical" evidence="6">
    <location>
        <begin position="200"/>
        <end position="220"/>
    </location>
</feature>
<dbReference type="EMBL" id="JAPZBU010000004">
    <property type="protein sequence ID" value="KAJ5407701.1"/>
    <property type="molecule type" value="Genomic_DNA"/>
</dbReference>
<evidence type="ECO:0000256" key="4">
    <source>
        <dbReference type="ARBA" id="ARBA00023136"/>
    </source>
</evidence>
<feature type="compositionally biased region" description="Basic and acidic residues" evidence="5">
    <location>
        <begin position="536"/>
        <end position="546"/>
    </location>
</feature>
<gene>
    <name evidence="8" type="ORF">N7509_001584</name>
</gene>
<dbReference type="InterPro" id="IPR036259">
    <property type="entry name" value="MFS_trans_sf"/>
</dbReference>
<feature type="transmembrane region" description="Helical" evidence="6">
    <location>
        <begin position="374"/>
        <end position="393"/>
    </location>
</feature>
<feature type="region of interest" description="Disordered" evidence="5">
    <location>
        <begin position="536"/>
        <end position="558"/>
    </location>
</feature>
<evidence type="ECO:0000313" key="8">
    <source>
        <dbReference type="EMBL" id="KAJ5407701.1"/>
    </source>
</evidence>
<feature type="region of interest" description="Disordered" evidence="5">
    <location>
        <begin position="1"/>
        <end position="36"/>
    </location>
</feature>
<feature type="domain" description="Major facilitator superfamily (MFS) profile" evidence="7">
    <location>
        <begin position="47"/>
        <end position="494"/>
    </location>
</feature>
<dbReference type="GeneID" id="81365201"/>
<keyword evidence="4 6" id="KW-0472">Membrane</keyword>
<keyword evidence="3 6" id="KW-1133">Transmembrane helix</keyword>
<dbReference type="RefSeq" id="XP_056492016.1">
    <property type="nucleotide sequence ID" value="XM_056626221.1"/>
</dbReference>
<comment type="caution">
    <text evidence="8">The sequence shown here is derived from an EMBL/GenBank/DDBJ whole genome shotgun (WGS) entry which is preliminary data.</text>
</comment>
<evidence type="ECO:0000256" key="5">
    <source>
        <dbReference type="SAM" id="MobiDB-lite"/>
    </source>
</evidence>
<dbReference type="Gene3D" id="1.20.1720.10">
    <property type="entry name" value="Multidrug resistance protein D"/>
    <property type="match status" value="1"/>
</dbReference>
<dbReference type="FunFam" id="1.20.1720.10:FF:000012">
    <property type="entry name" value="MFS toxin efflux pump (AflT)"/>
    <property type="match status" value="1"/>
</dbReference>
<evidence type="ECO:0000259" key="7">
    <source>
        <dbReference type="PROSITE" id="PS50850"/>
    </source>
</evidence>
<dbReference type="PANTHER" id="PTHR23501">
    <property type="entry name" value="MAJOR FACILITATOR SUPERFAMILY"/>
    <property type="match status" value="1"/>
</dbReference>
<dbReference type="FunFam" id="1.20.1250.20:FF:000196">
    <property type="entry name" value="MFS toxin efflux pump (AflT)"/>
    <property type="match status" value="1"/>
</dbReference>
<evidence type="ECO:0000256" key="6">
    <source>
        <dbReference type="SAM" id="Phobius"/>
    </source>
</evidence>